<dbReference type="Pfam" id="PF02673">
    <property type="entry name" value="BacA"/>
    <property type="match status" value="1"/>
</dbReference>
<keyword evidence="13 17" id="KW-0961">Cell wall biogenesis/degradation</keyword>
<keyword evidence="10 17" id="KW-1133">Transmembrane helix</keyword>
<keyword evidence="11 17" id="KW-0472">Membrane</keyword>
<accession>A0ABR7EZZ3</accession>
<keyword evidence="9 17" id="KW-0573">Peptidoglycan synthesis</keyword>
<feature type="transmembrane region" description="Helical" evidence="17">
    <location>
        <begin position="136"/>
        <end position="156"/>
    </location>
</feature>
<evidence type="ECO:0000256" key="14">
    <source>
        <dbReference type="ARBA" id="ARBA00032707"/>
    </source>
</evidence>
<evidence type="ECO:0000256" key="12">
    <source>
        <dbReference type="ARBA" id="ARBA00023251"/>
    </source>
</evidence>
<dbReference type="PANTHER" id="PTHR30622">
    <property type="entry name" value="UNDECAPRENYL-DIPHOSPHATASE"/>
    <property type="match status" value="1"/>
</dbReference>
<evidence type="ECO:0000256" key="9">
    <source>
        <dbReference type="ARBA" id="ARBA00022984"/>
    </source>
</evidence>
<keyword evidence="12 17" id="KW-0046">Antibiotic resistance</keyword>
<comment type="miscellaneous">
    <text evidence="17">Bacitracin is thought to be involved in the inhibition of peptidoglycan synthesis by sequestering undecaprenyl diphosphate, thereby reducing the pool of lipid carrier available.</text>
</comment>
<proteinExistence type="inferred from homology"/>
<feature type="transmembrane region" description="Helical" evidence="17">
    <location>
        <begin position="168"/>
        <end position="186"/>
    </location>
</feature>
<sequence length="290" mass="31648">MSLLESIFLGIIQGVTEFLPVSSSGHLAIFQQIFGLEDVGTSFDVFLHLGTLIAVFVIYWRDIGRLIYDGIGIVVDFVANVFYYIRWKTTKKNPEYRKIIRTSYRKFALLIIVSTIPTGIIGIVGKNLVDNASHTLIVPGICLLITAILLVISDNIPNGNKTPKKTTYLNAVFIGICQGIATLPGLSRSGTTITAGLLCGLRRDFVVKYSFIMSIPAIMGACVLNIPDMHTDIAKTGVECYVAGALVSAVVGYICIKTMLVVVRNKQFKYFSAYCGLVGLIAIVASFFVK</sequence>
<dbReference type="EMBL" id="JACOOZ010000002">
    <property type="protein sequence ID" value="MBC5666920.1"/>
    <property type="molecule type" value="Genomic_DNA"/>
</dbReference>
<comment type="subcellular location">
    <subcellularLocation>
        <location evidence="1 17">Cell membrane</location>
        <topology evidence="1 17">Multi-pass membrane protein</topology>
    </subcellularLocation>
</comment>
<evidence type="ECO:0000313" key="18">
    <source>
        <dbReference type="EMBL" id="MBC5666920.1"/>
    </source>
</evidence>
<comment type="function">
    <text evidence="17">Catalyzes the dephosphorylation of undecaprenyl diphosphate (UPP). Confers resistance to bacitracin.</text>
</comment>
<evidence type="ECO:0000256" key="4">
    <source>
        <dbReference type="ARBA" id="ARBA00021581"/>
    </source>
</evidence>
<evidence type="ECO:0000313" key="19">
    <source>
        <dbReference type="Proteomes" id="UP000597877"/>
    </source>
</evidence>
<evidence type="ECO:0000256" key="16">
    <source>
        <dbReference type="ARBA" id="ARBA00047594"/>
    </source>
</evidence>
<dbReference type="InterPro" id="IPR003824">
    <property type="entry name" value="UppP"/>
</dbReference>
<feature type="transmembrane region" description="Helical" evidence="17">
    <location>
        <begin position="238"/>
        <end position="262"/>
    </location>
</feature>
<comment type="catalytic activity">
    <reaction evidence="16 17">
        <text>di-trans,octa-cis-undecaprenyl diphosphate + H2O = di-trans,octa-cis-undecaprenyl phosphate + phosphate + H(+)</text>
        <dbReference type="Rhea" id="RHEA:28094"/>
        <dbReference type="ChEBI" id="CHEBI:15377"/>
        <dbReference type="ChEBI" id="CHEBI:15378"/>
        <dbReference type="ChEBI" id="CHEBI:43474"/>
        <dbReference type="ChEBI" id="CHEBI:58405"/>
        <dbReference type="ChEBI" id="CHEBI:60392"/>
        <dbReference type="EC" id="3.6.1.27"/>
    </reaction>
</comment>
<evidence type="ECO:0000256" key="8">
    <source>
        <dbReference type="ARBA" id="ARBA00022960"/>
    </source>
</evidence>
<evidence type="ECO:0000256" key="6">
    <source>
        <dbReference type="ARBA" id="ARBA00022692"/>
    </source>
</evidence>
<feature type="transmembrane region" description="Helical" evidence="17">
    <location>
        <begin position="107"/>
        <end position="124"/>
    </location>
</feature>
<evidence type="ECO:0000256" key="2">
    <source>
        <dbReference type="ARBA" id="ARBA00010621"/>
    </source>
</evidence>
<evidence type="ECO:0000256" key="3">
    <source>
        <dbReference type="ARBA" id="ARBA00012374"/>
    </source>
</evidence>
<organism evidence="18 19">
    <name type="scientific">Eubacterium segne</name>
    <dbReference type="NCBI Taxonomy" id="2763045"/>
    <lineage>
        <taxon>Bacteria</taxon>
        <taxon>Bacillati</taxon>
        <taxon>Bacillota</taxon>
        <taxon>Clostridia</taxon>
        <taxon>Eubacteriales</taxon>
        <taxon>Eubacteriaceae</taxon>
        <taxon>Eubacterium</taxon>
    </lineage>
</organism>
<feature type="transmembrane region" description="Helical" evidence="17">
    <location>
        <begin position="66"/>
        <end position="86"/>
    </location>
</feature>
<keyword evidence="8 17" id="KW-0133">Cell shape</keyword>
<evidence type="ECO:0000256" key="17">
    <source>
        <dbReference type="HAMAP-Rule" id="MF_01006"/>
    </source>
</evidence>
<evidence type="ECO:0000256" key="13">
    <source>
        <dbReference type="ARBA" id="ARBA00023316"/>
    </source>
</evidence>
<evidence type="ECO:0000256" key="1">
    <source>
        <dbReference type="ARBA" id="ARBA00004651"/>
    </source>
</evidence>
<comment type="similarity">
    <text evidence="2 17">Belongs to the UppP family.</text>
</comment>
<dbReference type="RefSeq" id="WP_118588984.1">
    <property type="nucleotide sequence ID" value="NZ_JACOOZ010000002.1"/>
</dbReference>
<dbReference type="Proteomes" id="UP000597877">
    <property type="component" value="Unassembled WGS sequence"/>
</dbReference>
<feature type="transmembrane region" description="Helical" evidence="17">
    <location>
        <begin position="268"/>
        <end position="289"/>
    </location>
</feature>
<keyword evidence="19" id="KW-1185">Reference proteome</keyword>
<evidence type="ECO:0000256" key="10">
    <source>
        <dbReference type="ARBA" id="ARBA00022989"/>
    </source>
</evidence>
<evidence type="ECO:0000256" key="15">
    <source>
        <dbReference type="ARBA" id="ARBA00032932"/>
    </source>
</evidence>
<keyword evidence="5 17" id="KW-1003">Cell membrane</keyword>
<dbReference type="PANTHER" id="PTHR30622:SF2">
    <property type="entry name" value="UNDECAPRENYL-DIPHOSPHATASE"/>
    <property type="match status" value="1"/>
</dbReference>
<dbReference type="EC" id="3.6.1.27" evidence="3 17"/>
<evidence type="ECO:0000256" key="11">
    <source>
        <dbReference type="ARBA" id="ARBA00023136"/>
    </source>
</evidence>
<keyword evidence="7 17" id="KW-0378">Hydrolase</keyword>
<comment type="caution">
    <text evidence="18">The sequence shown here is derived from an EMBL/GenBank/DDBJ whole genome shotgun (WGS) entry which is preliminary data.</text>
</comment>
<name>A0ABR7EZZ3_9FIRM</name>
<gene>
    <name evidence="17" type="primary">uppP</name>
    <name evidence="18" type="ORF">H8S00_02790</name>
</gene>
<evidence type="ECO:0000256" key="7">
    <source>
        <dbReference type="ARBA" id="ARBA00022801"/>
    </source>
</evidence>
<keyword evidence="6 17" id="KW-0812">Transmembrane</keyword>
<feature type="transmembrane region" description="Helical" evidence="17">
    <location>
        <begin position="206"/>
        <end position="226"/>
    </location>
</feature>
<protein>
    <recommendedName>
        <fullName evidence="4 17">Undecaprenyl-diphosphatase</fullName>
        <ecNumber evidence="3 17">3.6.1.27</ecNumber>
    </recommendedName>
    <alternativeName>
        <fullName evidence="15 17">Bacitracin resistance protein</fullName>
    </alternativeName>
    <alternativeName>
        <fullName evidence="14 17">Undecaprenyl pyrophosphate phosphatase</fullName>
    </alternativeName>
</protein>
<evidence type="ECO:0000256" key="5">
    <source>
        <dbReference type="ARBA" id="ARBA00022475"/>
    </source>
</evidence>
<reference evidence="18 19" key="1">
    <citation type="submission" date="2020-08" db="EMBL/GenBank/DDBJ databases">
        <title>Genome public.</title>
        <authorList>
            <person name="Liu C."/>
            <person name="Sun Q."/>
        </authorList>
    </citation>
    <scope>NUCLEOTIDE SEQUENCE [LARGE SCALE GENOMIC DNA]</scope>
    <source>
        <strain evidence="18 19">BX4</strain>
    </source>
</reference>
<feature type="transmembrane region" description="Helical" evidence="17">
    <location>
        <begin position="6"/>
        <end position="30"/>
    </location>
</feature>
<feature type="transmembrane region" description="Helical" evidence="17">
    <location>
        <begin position="42"/>
        <end position="60"/>
    </location>
</feature>
<dbReference type="HAMAP" id="MF_01006">
    <property type="entry name" value="Undec_diphosphatase"/>
    <property type="match status" value="1"/>
</dbReference>